<feature type="transmembrane region" description="Helical" evidence="3">
    <location>
        <begin position="69"/>
        <end position="91"/>
    </location>
</feature>
<dbReference type="PANTHER" id="PTHR45138">
    <property type="entry name" value="REGULATORY COMPONENTS OF SENSORY TRANSDUCTION SYSTEM"/>
    <property type="match status" value="1"/>
</dbReference>
<dbReference type="EMBL" id="FOFP01000015">
    <property type="protein sequence ID" value="SER11778.1"/>
    <property type="molecule type" value="Genomic_DNA"/>
</dbReference>
<evidence type="ECO:0000313" key="6">
    <source>
        <dbReference type="Proteomes" id="UP000198512"/>
    </source>
</evidence>
<feature type="transmembrane region" description="Helical" evidence="3">
    <location>
        <begin position="127"/>
        <end position="145"/>
    </location>
</feature>
<comment type="caution">
    <text evidence="5">The sequence shown here is derived from an EMBL/GenBank/DDBJ whole genome shotgun (WGS) entry which is preliminary data.</text>
</comment>
<keyword evidence="3" id="KW-0812">Transmembrane</keyword>
<dbReference type="Gene3D" id="3.30.70.270">
    <property type="match status" value="1"/>
</dbReference>
<organism evidence="5 6">
    <name type="scientific">Pseudomonas cuatrocienegasensis</name>
    <dbReference type="NCBI Taxonomy" id="543360"/>
    <lineage>
        <taxon>Bacteria</taxon>
        <taxon>Pseudomonadati</taxon>
        <taxon>Pseudomonadota</taxon>
        <taxon>Gammaproteobacteria</taxon>
        <taxon>Pseudomonadales</taxon>
        <taxon>Pseudomonadaceae</taxon>
        <taxon>Pseudomonas</taxon>
    </lineage>
</organism>
<dbReference type="Pfam" id="PF00990">
    <property type="entry name" value="GGDEF"/>
    <property type="match status" value="1"/>
</dbReference>
<evidence type="ECO:0000313" key="5">
    <source>
        <dbReference type="EMBL" id="SER11778.1"/>
    </source>
</evidence>
<keyword evidence="3" id="KW-1133">Transmembrane helix</keyword>
<feature type="domain" description="GGDEF" evidence="4">
    <location>
        <begin position="261"/>
        <end position="397"/>
    </location>
</feature>
<evidence type="ECO:0000256" key="1">
    <source>
        <dbReference type="ARBA" id="ARBA00012528"/>
    </source>
</evidence>
<dbReference type="Proteomes" id="UP000198512">
    <property type="component" value="Unassembled WGS sequence"/>
</dbReference>
<dbReference type="InterPro" id="IPR043128">
    <property type="entry name" value="Rev_trsase/Diguanyl_cyclase"/>
</dbReference>
<gene>
    <name evidence="5" type="ORF">SAMN05216600_11595</name>
</gene>
<evidence type="ECO:0000256" key="3">
    <source>
        <dbReference type="SAM" id="Phobius"/>
    </source>
</evidence>
<sequence>MLNPTPHEQLEAALGERQYRLRFPDDLEKRFEADTGDQRSQMLFISGVICLLIYDSFLIADYLLRPAQFWGIAALRLGLVSGFGMLALLWVRTGPPGWQREGCLALIIVLGMATSGLIFSFSPQSIAMFDPFSFCLILLASNIVIALRFKYALLTTLACLLIMALYVVPSALMPLEAKTFALLTTLGTAVFTLFANYRLEISERNNYLLLLRERLRASLMHESNQVLTHISQTDSLTQLPNRRRFDEVYQRLWQEAAQRARHIGVLMIDIDHFKRYNDHYGHQQGDICLATVAAAIESQRRAQDLVARLGGEEFAVLLTDTDLDTAVQIAERIRSAIEVLGLEHGASGERTMVTVSIGVALTVPTPQTTPAWLMRQADEALYAAKGSGRNCVQIAATSG</sequence>
<dbReference type="RefSeq" id="WP_069521526.1">
    <property type="nucleotide sequence ID" value="NZ_FOFP01000015.1"/>
</dbReference>
<dbReference type="InterPro" id="IPR050469">
    <property type="entry name" value="Diguanylate_Cyclase"/>
</dbReference>
<evidence type="ECO:0000256" key="2">
    <source>
        <dbReference type="ARBA" id="ARBA00034247"/>
    </source>
</evidence>
<feature type="transmembrane region" description="Helical" evidence="3">
    <location>
        <begin position="152"/>
        <end position="173"/>
    </location>
</feature>
<name>A0ABY1BLG7_9PSED</name>
<dbReference type="InterPro" id="IPR000160">
    <property type="entry name" value="GGDEF_dom"/>
</dbReference>
<feature type="transmembrane region" description="Helical" evidence="3">
    <location>
        <begin position="42"/>
        <end position="63"/>
    </location>
</feature>
<comment type="catalytic activity">
    <reaction evidence="2">
        <text>2 GTP = 3',3'-c-di-GMP + 2 diphosphate</text>
        <dbReference type="Rhea" id="RHEA:24898"/>
        <dbReference type="ChEBI" id="CHEBI:33019"/>
        <dbReference type="ChEBI" id="CHEBI:37565"/>
        <dbReference type="ChEBI" id="CHEBI:58805"/>
        <dbReference type="EC" id="2.7.7.65"/>
    </reaction>
</comment>
<dbReference type="EC" id="2.7.7.65" evidence="1"/>
<dbReference type="SUPFAM" id="SSF55073">
    <property type="entry name" value="Nucleotide cyclase"/>
    <property type="match status" value="1"/>
</dbReference>
<dbReference type="InterPro" id="IPR029787">
    <property type="entry name" value="Nucleotide_cyclase"/>
</dbReference>
<feature type="transmembrane region" description="Helical" evidence="3">
    <location>
        <begin position="103"/>
        <end position="121"/>
    </location>
</feature>
<dbReference type="PANTHER" id="PTHR45138:SF9">
    <property type="entry name" value="DIGUANYLATE CYCLASE DGCM-RELATED"/>
    <property type="match status" value="1"/>
</dbReference>
<feature type="transmembrane region" description="Helical" evidence="3">
    <location>
        <begin position="179"/>
        <end position="197"/>
    </location>
</feature>
<proteinExistence type="predicted"/>
<keyword evidence="6" id="KW-1185">Reference proteome</keyword>
<dbReference type="NCBIfam" id="TIGR00254">
    <property type="entry name" value="GGDEF"/>
    <property type="match status" value="1"/>
</dbReference>
<accession>A0ABY1BLG7</accession>
<evidence type="ECO:0000259" key="4">
    <source>
        <dbReference type="PROSITE" id="PS50887"/>
    </source>
</evidence>
<dbReference type="CDD" id="cd01949">
    <property type="entry name" value="GGDEF"/>
    <property type="match status" value="1"/>
</dbReference>
<keyword evidence="3" id="KW-0472">Membrane</keyword>
<protein>
    <recommendedName>
        <fullName evidence="1">diguanylate cyclase</fullName>
        <ecNumber evidence="1">2.7.7.65</ecNumber>
    </recommendedName>
</protein>
<dbReference type="SMART" id="SM00267">
    <property type="entry name" value="GGDEF"/>
    <property type="match status" value="1"/>
</dbReference>
<dbReference type="PROSITE" id="PS50887">
    <property type="entry name" value="GGDEF"/>
    <property type="match status" value="1"/>
</dbReference>
<reference evidence="5 6" key="1">
    <citation type="submission" date="2016-10" db="EMBL/GenBank/DDBJ databases">
        <authorList>
            <person name="Varghese N."/>
            <person name="Submissions S."/>
        </authorList>
    </citation>
    <scope>NUCLEOTIDE SEQUENCE [LARGE SCALE GENOMIC DNA]</scope>
    <source>
        <strain evidence="5 6">CIP 109853</strain>
    </source>
</reference>